<evidence type="ECO:0000313" key="3">
    <source>
        <dbReference type="Proteomes" id="UP000075604"/>
    </source>
</evidence>
<protein>
    <submittedName>
        <fullName evidence="2">Uncharacterized protein</fullName>
    </submittedName>
</protein>
<comment type="caution">
    <text evidence="2">The sequence shown here is derived from an EMBL/GenBank/DDBJ whole genome shotgun (WGS) entry which is preliminary data.</text>
</comment>
<dbReference type="EMBL" id="JELX01000997">
    <property type="protein sequence ID" value="KYF60258.1"/>
    <property type="molecule type" value="Genomic_DNA"/>
</dbReference>
<feature type="compositionally biased region" description="Low complexity" evidence="1">
    <location>
        <begin position="122"/>
        <end position="132"/>
    </location>
</feature>
<feature type="compositionally biased region" description="Basic residues" evidence="1">
    <location>
        <begin position="133"/>
        <end position="143"/>
    </location>
</feature>
<dbReference type="Proteomes" id="UP000075604">
    <property type="component" value="Unassembled WGS sequence"/>
</dbReference>
<dbReference type="AlphaFoldDB" id="A0A150PY06"/>
<name>A0A150PY06_SORCE</name>
<evidence type="ECO:0000256" key="1">
    <source>
        <dbReference type="SAM" id="MobiDB-lite"/>
    </source>
</evidence>
<organism evidence="2 3">
    <name type="scientific">Sorangium cellulosum</name>
    <name type="common">Polyangium cellulosum</name>
    <dbReference type="NCBI Taxonomy" id="56"/>
    <lineage>
        <taxon>Bacteria</taxon>
        <taxon>Pseudomonadati</taxon>
        <taxon>Myxococcota</taxon>
        <taxon>Polyangia</taxon>
        <taxon>Polyangiales</taxon>
        <taxon>Polyangiaceae</taxon>
        <taxon>Sorangium</taxon>
    </lineage>
</organism>
<gene>
    <name evidence="2" type="ORF">BE04_25990</name>
</gene>
<evidence type="ECO:0000313" key="2">
    <source>
        <dbReference type="EMBL" id="KYF60258.1"/>
    </source>
</evidence>
<accession>A0A150PY06</accession>
<sequence>MLRLAKKKTLPPPVLDRVRRRLTRRLLRACTVADPQWGYYHQFAIAMMTSYQDLLADLGLVGYWVVPLAETDHWIDALMLGCPDGCVLDIPDPFQEIGPPPFPLIHDVVDFFLSLAQAASQKSQSTAAGPSSRARRSRRRRSPWGRMGRSSSTWHTCGVTAPW</sequence>
<proteinExistence type="predicted"/>
<feature type="region of interest" description="Disordered" evidence="1">
    <location>
        <begin position="122"/>
        <end position="163"/>
    </location>
</feature>
<reference evidence="2 3" key="1">
    <citation type="submission" date="2014-02" db="EMBL/GenBank/DDBJ databases">
        <title>The small core and large imbalanced accessory genome model reveals a collaborative survival strategy of Sorangium cellulosum strains in nature.</title>
        <authorList>
            <person name="Han K."/>
            <person name="Peng R."/>
            <person name="Blom J."/>
            <person name="Li Y.-Z."/>
        </authorList>
    </citation>
    <scope>NUCLEOTIDE SEQUENCE [LARGE SCALE GENOMIC DNA]</scope>
    <source>
        <strain evidence="2 3">So0157-18</strain>
    </source>
</reference>